<name>A0A6M3IDM7_9ZZZZ</name>
<sequence>MDKKGIAKSNTRAWARRGGQHLSRLEKIEVENMSFEDMRLSLTAADCKDGDIMEISGKIEEKTLESKNGGQYTKFIVPIKDAKNQEWTLWLMPYDVMKIARAKGRKLSEYLGSKLVLEINEAENDDGEKILTKKGQQVYNIGIKEVKK</sequence>
<organism evidence="1">
    <name type="scientific">viral metagenome</name>
    <dbReference type="NCBI Taxonomy" id="1070528"/>
    <lineage>
        <taxon>unclassified sequences</taxon>
        <taxon>metagenomes</taxon>
        <taxon>organismal metagenomes</taxon>
    </lineage>
</organism>
<evidence type="ECO:0000313" key="1">
    <source>
        <dbReference type="EMBL" id="QJA55504.1"/>
    </source>
</evidence>
<protein>
    <submittedName>
        <fullName evidence="1">Uncharacterized protein</fullName>
    </submittedName>
</protein>
<dbReference type="EMBL" id="MT141163">
    <property type="protein sequence ID" value="QJA55504.1"/>
    <property type="molecule type" value="Genomic_DNA"/>
</dbReference>
<dbReference type="AlphaFoldDB" id="A0A6M3IDM7"/>
<reference evidence="1" key="1">
    <citation type="submission" date="2020-03" db="EMBL/GenBank/DDBJ databases">
        <title>The deep terrestrial virosphere.</title>
        <authorList>
            <person name="Holmfeldt K."/>
            <person name="Nilsson E."/>
            <person name="Simone D."/>
            <person name="Lopez-Fernandez M."/>
            <person name="Wu X."/>
            <person name="de Brujin I."/>
            <person name="Lundin D."/>
            <person name="Andersson A."/>
            <person name="Bertilsson S."/>
            <person name="Dopson M."/>
        </authorList>
    </citation>
    <scope>NUCLEOTIDE SEQUENCE</scope>
    <source>
        <strain evidence="1">MM415B02038</strain>
    </source>
</reference>
<gene>
    <name evidence="1" type="ORF">MM415B02038_0002</name>
</gene>
<accession>A0A6M3IDM7</accession>
<proteinExistence type="predicted"/>